<proteinExistence type="predicted"/>
<name>A0A4Y7PMC7_9AGAM</name>
<accession>A0A4Y7PMC7</accession>
<reference evidence="1 2" key="1">
    <citation type="submission" date="2018-06" db="EMBL/GenBank/DDBJ databases">
        <title>A transcriptomic atlas of mushroom development highlights an independent origin of complex multicellularity.</title>
        <authorList>
            <consortium name="DOE Joint Genome Institute"/>
            <person name="Krizsan K."/>
            <person name="Almasi E."/>
            <person name="Merenyi Z."/>
            <person name="Sahu N."/>
            <person name="Viragh M."/>
            <person name="Koszo T."/>
            <person name="Mondo S."/>
            <person name="Kiss B."/>
            <person name="Balint B."/>
            <person name="Kues U."/>
            <person name="Barry K."/>
            <person name="Hegedus J.C."/>
            <person name="Henrissat B."/>
            <person name="Johnson J."/>
            <person name="Lipzen A."/>
            <person name="Ohm R."/>
            <person name="Nagy I."/>
            <person name="Pangilinan J."/>
            <person name="Yan J."/>
            <person name="Xiong Y."/>
            <person name="Grigoriev I.V."/>
            <person name="Hibbett D.S."/>
            <person name="Nagy L.G."/>
        </authorList>
    </citation>
    <scope>NUCLEOTIDE SEQUENCE [LARGE SCALE GENOMIC DNA]</scope>
    <source>
        <strain evidence="1 2">SZMC22713</strain>
    </source>
</reference>
<dbReference type="AlphaFoldDB" id="A0A4Y7PMC7"/>
<feature type="non-terminal residue" evidence="1">
    <location>
        <position position="1"/>
    </location>
</feature>
<evidence type="ECO:0000313" key="1">
    <source>
        <dbReference type="EMBL" id="TDL16593.1"/>
    </source>
</evidence>
<protein>
    <submittedName>
        <fullName evidence="1">Uncharacterized protein</fullName>
    </submittedName>
</protein>
<evidence type="ECO:0000313" key="2">
    <source>
        <dbReference type="Proteomes" id="UP000294933"/>
    </source>
</evidence>
<sequence>VHRRCIMTSQVMDRISEDKWTIQRAQKFCAPIHALPLELLCRIFLHCVSNDLSRSRRNSIRGLSKAPLLLGRVCSGWRNVSISSPELWSSFAVGNARHK</sequence>
<keyword evidence="2" id="KW-1185">Reference proteome</keyword>
<dbReference type="OrthoDB" id="2998253at2759"/>
<dbReference type="VEuPathDB" id="FungiDB:BD410DRAFT_731171"/>
<gene>
    <name evidence="1" type="ORF">BD410DRAFT_731171</name>
</gene>
<dbReference type="STRING" id="50990.A0A4Y7PMC7"/>
<dbReference type="EMBL" id="ML170239">
    <property type="protein sequence ID" value="TDL16593.1"/>
    <property type="molecule type" value="Genomic_DNA"/>
</dbReference>
<dbReference type="Proteomes" id="UP000294933">
    <property type="component" value="Unassembled WGS sequence"/>
</dbReference>
<organism evidence="1 2">
    <name type="scientific">Rickenella mellea</name>
    <dbReference type="NCBI Taxonomy" id="50990"/>
    <lineage>
        <taxon>Eukaryota</taxon>
        <taxon>Fungi</taxon>
        <taxon>Dikarya</taxon>
        <taxon>Basidiomycota</taxon>
        <taxon>Agaricomycotina</taxon>
        <taxon>Agaricomycetes</taxon>
        <taxon>Hymenochaetales</taxon>
        <taxon>Rickenellaceae</taxon>
        <taxon>Rickenella</taxon>
    </lineage>
</organism>